<protein>
    <submittedName>
        <fullName evidence="2">Uncharacterized protein</fullName>
    </submittedName>
</protein>
<evidence type="ECO:0000256" key="1">
    <source>
        <dbReference type="SAM" id="MobiDB-lite"/>
    </source>
</evidence>
<sequence length="107" mass="12499">MGPLTHDNKETKENKEEVKKQGEKKRKAKESHDNRRRGGLAALRRPSAAPKQETLRKPRHQRFGEEKIMMFIKGDVVLYKLKIRYHATNVAEVNEEKVEEDAKTFKS</sequence>
<organism evidence="2 3">
    <name type="scientific">Portunus trituberculatus</name>
    <name type="common">Swimming crab</name>
    <name type="synonym">Neptunus trituberculatus</name>
    <dbReference type="NCBI Taxonomy" id="210409"/>
    <lineage>
        <taxon>Eukaryota</taxon>
        <taxon>Metazoa</taxon>
        <taxon>Ecdysozoa</taxon>
        <taxon>Arthropoda</taxon>
        <taxon>Crustacea</taxon>
        <taxon>Multicrustacea</taxon>
        <taxon>Malacostraca</taxon>
        <taxon>Eumalacostraca</taxon>
        <taxon>Eucarida</taxon>
        <taxon>Decapoda</taxon>
        <taxon>Pleocyemata</taxon>
        <taxon>Brachyura</taxon>
        <taxon>Eubrachyura</taxon>
        <taxon>Portunoidea</taxon>
        <taxon>Portunidae</taxon>
        <taxon>Portuninae</taxon>
        <taxon>Portunus</taxon>
    </lineage>
</organism>
<reference evidence="2 3" key="1">
    <citation type="submission" date="2019-05" db="EMBL/GenBank/DDBJ databases">
        <title>Another draft genome of Portunus trituberculatus and its Hox gene families provides insights of decapod evolution.</title>
        <authorList>
            <person name="Jeong J.-H."/>
            <person name="Song I."/>
            <person name="Kim S."/>
            <person name="Choi T."/>
            <person name="Kim D."/>
            <person name="Ryu S."/>
            <person name="Kim W."/>
        </authorList>
    </citation>
    <scope>NUCLEOTIDE SEQUENCE [LARGE SCALE GENOMIC DNA]</scope>
    <source>
        <tissue evidence="2">Muscle</tissue>
    </source>
</reference>
<dbReference type="EMBL" id="VSRR010007716">
    <property type="protein sequence ID" value="MPC47401.1"/>
    <property type="molecule type" value="Genomic_DNA"/>
</dbReference>
<feature type="compositionally biased region" description="Basic and acidic residues" evidence="1">
    <location>
        <begin position="1"/>
        <end position="21"/>
    </location>
</feature>
<dbReference type="Proteomes" id="UP000324222">
    <property type="component" value="Unassembled WGS sequence"/>
</dbReference>
<evidence type="ECO:0000313" key="3">
    <source>
        <dbReference type="Proteomes" id="UP000324222"/>
    </source>
</evidence>
<gene>
    <name evidence="2" type="ORF">E2C01_041146</name>
</gene>
<feature type="region of interest" description="Disordered" evidence="1">
    <location>
        <begin position="1"/>
        <end position="61"/>
    </location>
</feature>
<dbReference type="AlphaFoldDB" id="A0A5B7FJ86"/>
<feature type="compositionally biased region" description="Basic residues" evidence="1">
    <location>
        <begin position="22"/>
        <end position="38"/>
    </location>
</feature>
<comment type="caution">
    <text evidence="2">The sequence shown here is derived from an EMBL/GenBank/DDBJ whole genome shotgun (WGS) entry which is preliminary data.</text>
</comment>
<proteinExistence type="predicted"/>
<keyword evidence="3" id="KW-1185">Reference proteome</keyword>
<accession>A0A5B7FJ86</accession>
<name>A0A5B7FJ86_PORTR</name>
<evidence type="ECO:0000313" key="2">
    <source>
        <dbReference type="EMBL" id="MPC47401.1"/>
    </source>
</evidence>